<feature type="domain" description="Glutamyl/glutaminyl-tRNA synthetase class Ib catalytic" evidence="7">
    <location>
        <begin position="48"/>
        <end position="271"/>
    </location>
</feature>
<evidence type="ECO:0000256" key="5">
    <source>
        <dbReference type="ARBA" id="ARBA00023146"/>
    </source>
</evidence>
<feature type="non-terminal residue" evidence="8">
    <location>
        <position position="1"/>
    </location>
</feature>
<keyword evidence="3" id="KW-0067">ATP-binding</keyword>
<name>X1M6X5_9ZZZZ</name>
<evidence type="ECO:0000256" key="1">
    <source>
        <dbReference type="ARBA" id="ARBA00022598"/>
    </source>
</evidence>
<keyword evidence="5" id="KW-0030">Aminoacyl-tRNA synthetase</keyword>
<dbReference type="InterPro" id="IPR000924">
    <property type="entry name" value="Glu/Gln-tRNA-synth"/>
</dbReference>
<keyword evidence="4" id="KW-0648">Protein biosynthesis</keyword>
<dbReference type="SUPFAM" id="SSF52374">
    <property type="entry name" value="Nucleotidylyl transferase"/>
    <property type="match status" value="1"/>
</dbReference>
<dbReference type="PANTHER" id="PTHR43097:SF5">
    <property type="entry name" value="GLUTAMATE--TRNA LIGASE"/>
    <property type="match status" value="1"/>
</dbReference>
<evidence type="ECO:0000256" key="3">
    <source>
        <dbReference type="ARBA" id="ARBA00022840"/>
    </source>
</evidence>
<accession>X1M6X5</accession>
<dbReference type="GO" id="GO:0006425">
    <property type="term" value="P:glutaminyl-tRNA aminoacylation"/>
    <property type="evidence" value="ECO:0007669"/>
    <property type="project" value="TreeGrafter"/>
</dbReference>
<evidence type="ECO:0000313" key="8">
    <source>
        <dbReference type="EMBL" id="GAI27038.1"/>
    </source>
</evidence>
<proteinExistence type="predicted"/>
<dbReference type="Gene3D" id="3.90.800.10">
    <property type="entry name" value="Glutamyl-tRNA Synthetase, Domain 3"/>
    <property type="match status" value="1"/>
</dbReference>
<sequence>GLNSPLVNKGNNNTRSNNESGPDKSSSLDFVRTIVAEDLKTDKWHSRVQTRFPPEPNGYLHIGHAKSICLNFGIAAEFGGKCNLRFDDTNPTKEEEEYVESIMQDVKWLGWDWEDRLFFASDYFEQMYEYAVQLIKAGKAYVCDLDAEQIRQYRGTLTDQGKNSPYRDRSIEENLDLFERMNKGEFPDGSRTLRSKVDMADPNLNMRDPIMYRIMHARHHRTGDNWCIYPTYDWAHGLEDSIEEITHSICTLEFENHRPLYDWFLEQLGIFHSQQ</sequence>
<organism evidence="8">
    <name type="scientific">marine sediment metagenome</name>
    <dbReference type="NCBI Taxonomy" id="412755"/>
    <lineage>
        <taxon>unclassified sequences</taxon>
        <taxon>metagenomes</taxon>
        <taxon>ecological metagenomes</taxon>
    </lineage>
</organism>
<dbReference type="GO" id="GO:0004819">
    <property type="term" value="F:glutamine-tRNA ligase activity"/>
    <property type="evidence" value="ECO:0007669"/>
    <property type="project" value="TreeGrafter"/>
</dbReference>
<dbReference type="FunFam" id="3.90.800.10:FF:000001">
    <property type="entry name" value="Glutamine--tRNA ligase"/>
    <property type="match status" value="1"/>
</dbReference>
<dbReference type="InterPro" id="IPR014729">
    <property type="entry name" value="Rossmann-like_a/b/a_fold"/>
</dbReference>
<evidence type="ECO:0000259" key="7">
    <source>
        <dbReference type="Pfam" id="PF00749"/>
    </source>
</evidence>
<dbReference type="InterPro" id="IPR020058">
    <property type="entry name" value="Glu/Gln-tRNA-synth_Ib_cat-dom"/>
</dbReference>
<dbReference type="GO" id="GO:0005829">
    <property type="term" value="C:cytosol"/>
    <property type="evidence" value="ECO:0007669"/>
    <property type="project" value="TreeGrafter"/>
</dbReference>
<dbReference type="AlphaFoldDB" id="X1M6X5"/>
<keyword evidence="1" id="KW-0436">Ligase</keyword>
<keyword evidence="2" id="KW-0547">Nucleotide-binding</keyword>
<dbReference type="PANTHER" id="PTHR43097">
    <property type="entry name" value="GLUTAMINE-TRNA LIGASE"/>
    <property type="match status" value="1"/>
</dbReference>
<dbReference type="Gene3D" id="3.40.50.620">
    <property type="entry name" value="HUPs"/>
    <property type="match status" value="1"/>
</dbReference>
<evidence type="ECO:0000256" key="2">
    <source>
        <dbReference type="ARBA" id="ARBA00022741"/>
    </source>
</evidence>
<evidence type="ECO:0000256" key="4">
    <source>
        <dbReference type="ARBA" id="ARBA00022917"/>
    </source>
</evidence>
<dbReference type="GO" id="GO:0005524">
    <property type="term" value="F:ATP binding"/>
    <property type="evidence" value="ECO:0007669"/>
    <property type="project" value="UniProtKB-KW"/>
</dbReference>
<reference evidence="8" key="1">
    <citation type="journal article" date="2014" name="Front. Microbiol.">
        <title>High frequency of phylogenetically diverse reductive dehalogenase-homologous genes in deep subseafloor sedimentary metagenomes.</title>
        <authorList>
            <person name="Kawai M."/>
            <person name="Futagami T."/>
            <person name="Toyoda A."/>
            <person name="Takaki Y."/>
            <person name="Nishi S."/>
            <person name="Hori S."/>
            <person name="Arai W."/>
            <person name="Tsubouchi T."/>
            <person name="Morono Y."/>
            <person name="Uchiyama I."/>
            <person name="Ito T."/>
            <person name="Fujiyama A."/>
            <person name="Inagaki F."/>
            <person name="Takami H."/>
        </authorList>
    </citation>
    <scope>NUCLEOTIDE SEQUENCE</scope>
    <source>
        <strain evidence="8">Expedition CK06-06</strain>
    </source>
</reference>
<feature type="region of interest" description="Disordered" evidence="6">
    <location>
        <begin position="1"/>
        <end position="26"/>
    </location>
</feature>
<dbReference type="Pfam" id="PF00749">
    <property type="entry name" value="tRNA-synt_1c"/>
    <property type="match status" value="1"/>
</dbReference>
<dbReference type="PRINTS" id="PR00987">
    <property type="entry name" value="TRNASYNTHGLU"/>
</dbReference>
<gene>
    <name evidence="8" type="ORF">S06H3_34070</name>
</gene>
<evidence type="ECO:0000256" key="6">
    <source>
        <dbReference type="SAM" id="MobiDB-lite"/>
    </source>
</evidence>
<dbReference type="InterPro" id="IPR050132">
    <property type="entry name" value="Gln/Glu-tRNA_Ligase"/>
</dbReference>
<dbReference type="EMBL" id="BARV01020411">
    <property type="protein sequence ID" value="GAI27038.1"/>
    <property type="molecule type" value="Genomic_DNA"/>
</dbReference>
<protein>
    <recommendedName>
        <fullName evidence="7">Glutamyl/glutaminyl-tRNA synthetase class Ib catalytic domain-containing protein</fullName>
    </recommendedName>
</protein>
<feature type="non-terminal residue" evidence="8">
    <location>
        <position position="275"/>
    </location>
</feature>
<comment type="caution">
    <text evidence="8">The sequence shown here is derived from an EMBL/GenBank/DDBJ whole genome shotgun (WGS) entry which is preliminary data.</text>
</comment>